<evidence type="ECO:0000313" key="8">
    <source>
        <dbReference type="Proteomes" id="UP000264071"/>
    </source>
</evidence>
<dbReference type="Pfam" id="PF00933">
    <property type="entry name" value="Glyco_hydro_3"/>
    <property type="match status" value="1"/>
</dbReference>
<dbReference type="SUPFAM" id="SSF51445">
    <property type="entry name" value="(Trans)glycosidases"/>
    <property type="match status" value="1"/>
</dbReference>
<comment type="similarity">
    <text evidence="2">Belongs to the glycosyl hydrolase 3 family.</text>
</comment>
<dbReference type="EC" id="3.2.1.52" evidence="3"/>
<dbReference type="InterPro" id="IPR036962">
    <property type="entry name" value="Glyco_hydro_3_N_sf"/>
</dbReference>
<dbReference type="GO" id="GO:0005975">
    <property type="term" value="P:carbohydrate metabolic process"/>
    <property type="evidence" value="ECO:0007669"/>
    <property type="project" value="InterPro"/>
</dbReference>
<evidence type="ECO:0000259" key="6">
    <source>
        <dbReference type="Pfam" id="PF00933"/>
    </source>
</evidence>
<evidence type="ECO:0000256" key="2">
    <source>
        <dbReference type="ARBA" id="ARBA00005336"/>
    </source>
</evidence>
<evidence type="ECO:0000313" key="7">
    <source>
        <dbReference type="EMBL" id="HCT56754.1"/>
    </source>
</evidence>
<dbReference type="Gene3D" id="3.20.20.300">
    <property type="entry name" value="Glycoside hydrolase, family 3, N-terminal domain"/>
    <property type="match status" value="1"/>
</dbReference>
<dbReference type="Proteomes" id="UP000264071">
    <property type="component" value="Unassembled WGS sequence"/>
</dbReference>
<organism evidence="7 8">
    <name type="scientific">Gemmatimonas aurantiaca</name>
    <dbReference type="NCBI Taxonomy" id="173480"/>
    <lineage>
        <taxon>Bacteria</taxon>
        <taxon>Pseudomonadati</taxon>
        <taxon>Gemmatimonadota</taxon>
        <taxon>Gemmatimonadia</taxon>
        <taxon>Gemmatimonadales</taxon>
        <taxon>Gemmatimonadaceae</taxon>
        <taxon>Gemmatimonas</taxon>
    </lineage>
</organism>
<proteinExistence type="inferred from homology"/>
<evidence type="ECO:0000256" key="4">
    <source>
        <dbReference type="ARBA" id="ARBA00022801"/>
    </source>
</evidence>
<dbReference type="AlphaFoldDB" id="A0A3D4V7E6"/>
<dbReference type="InterPro" id="IPR050226">
    <property type="entry name" value="NagZ_Beta-hexosaminidase"/>
</dbReference>
<dbReference type="InterPro" id="IPR017853">
    <property type="entry name" value="GH"/>
</dbReference>
<feature type="domain" description="Glycoside hydrolase family 3 N-terminal" evidence="6">
    <location>
        <begin position="57"/>
        <end position="318"/>
    </location>
</feature>
<dbReference type="EMBL" id="DPIY01000006">
    <property type="protein sequence ID" value="HCT56754.1"/>
    <property type="molecule type" value="Genomic_DNA"/>
</dbReference>
<sequence>MSEQSRRDLAQLLLPVIRWTPERGFVEARPLIDQALALGVGGFQLVGGEQDSVRALAKELQLKSRHPLLIAAELERGAGQQFASATGLPPLAAITALGDIESLRRAARLTAREARTMGVNWNLGPVCDLDMLSENPLIGARALGNDARKVGQLVAAWIEACQAEGVLACAKHFPGIARVTTDPHRELPTVDTPADQLKELDLHPFRAAIAGGVASMMTAHVSYPALDSSREPATLSREMLQWLLRQQLKFDNLLVSDALTLPAVTTTRTAAEAAVLALRAGCDVLLDPGELEAALGALETALDDGTLDPERVRQSVRRRLKWAQWASPPNDWRRPSGADTAWGALLADKVLRFEHDPVPPMGAVTEMAVVDDDDDVLGRRADRTGIVDAMRLAGNDARIVSAPTPASGGPFVIALFADYLPGKGRHTLRPDTIAAVNTLIEQAEALQRSVVLVGLGDPRWVTQLGMTHPTILAWSGDRVMQQAAGRGLLRTKR</sequence>
<dbReference type="InterPro" id="IPR001764">
    <property type="entry name" value="Glyco_hydro_3_N"/>
</dbReference>
<evidence type="ECO:0000256" key="5">
    <source>
        <dbReference type="ARBA" id="ARBA00023295"/>
    </source>
</evidence>
<dbReference type="PANTHER" id="PTHR30480:SF13">
    <property type="entry name" value="BETA-HEXOSAMINIDASE"/>
    <property type="match status" value="1"/>
</dbReference>
<accession>A0A3D4V7E6</accession>
<keyword evidence="5" id="KW-0326">Glycosidase</keyword>
<reference evidence="7 8" key="1">
    <citation type="journal article" date="2018" name="Nat. Biotechnol.">
        <title>A standardized bacterial taxonomy based on genome phylogeny substantially revises the tree of life.</title>
        <authorList>
            <person name="Parks D.H."/>
            <person name="Chuvochina M."/>
            <person name="Waite D.W."/>
            <person name="Rinke C."/>
            <person name="Skarshewski A."/>
            <person name="Chaumeil P.A."/>
            <person name="Hugenholtz P."/>
        </authorList>
    </citation>
    <scope>NUCLEOTIDE SEQUENCE [LARGE SCALE GENOMIC DNA]</scope>
    <source>
        <strain evidence="7">UBA8844</strain>
    </source>
</reference>
<name>A0A3D4V7E6_9BACT</name>
<dbReference type="PANTHER" id="PTHR30480">
    <property type="entry name" value="BETA-HEXOSAMINIDASE-RELATED"/>
    <property type="match status" value="1"/>
</dbReference>
<dbReference type="GO" id="GO:0009254">
    <property type="term" value="P:peptidoglycan turnover"/>
    <property type="evidence" value="ECO:0007669"/>
    <property type="project" value="TreeGrafter"/>
</dbReference>
<evidence type="ECO:0000256" key="3">
    <source>
        <dbReference type="ARBA" id="ARBA00012663"/>
    </source>
</evidence>
<protein>
    <recommendedName>
        <fullName evidence="3">beta-N-acetylhexosaminidase</fullName>
        <ecNumber evidence="3">3.2.1.52</ecNumber>
    </recommendedName>
</protein>
<comment type="catalytic activity">
    <reaction evidence="1">
        <text>Hydrolysis of terminal non-reducing N-acetyl-D-hexosamine residues in N-acetyl-beta-D-hexosaminides.</text>
        <dbReference type="EC" id="3.2.1.52"/>
    </reaction>
</comment>
<dbReference type="OMA" id="MANAWIR"/>
<comment type="caution">
    <text evidence="7">The sequence shown here is derived from an EMBL/GenBank/DDBJ whole genome shotgun (WGS) entry which is preliminary data.</text>
</comment>
<keyword evidence="4 7" id="KW-0378">Hydrolase</keyword>
<gene>
    <name evidence="7" type="ORF">DGD08_06025</name>
</gene>
<evidence type="ECO:0000256" key="1">
    <source>
        <dbReference type="ARBA" id="ARBA00001231"/>
    </source>
</evidence>
<dbReference type="GO" id="GO:0004563">
    <property type="term" value="F:beta-N-acetylhexosaminidase activity"/>
    <property type="evidence" value="ECO:0007669"/>
    <property type="project" value="UniProtKB-EC"/>
</dbReference>